<dbReference type="Proteomes" id="UP000029387">
    <property type="component" value="Unassembled WGS sequence"/>
</dbReference>
<name>A0A087RZ79_9ARCH</name>
<dbReference type="Pfam" id="PF02350">
    <property type="entry name" value="Epimerase_2"/>
    <property type="match status" value="1"/>
</dbReference>
<proteinExistence type="predicted"/>
<dbReference type="EC" id="5.1.3.14" evidence="2"/>
<keyword evidence="2" id="KW-0413">Isomerase</keyword>
<comment type="caution">
    <text evidence="2">The sequence shown here is derived from an EMBL/GenBank/DDBJ whole genome shotgun (WGS) entry which is preliminary data.</text>
</comment>
<gene>
    <name evidence="2" type="primary">wecB</name>
    <name evidence="2" type="ORF">AAA799P11_00992</name>
</gene>
<feature type="domain" description="UDP-N-acetylglucosamine 2-epimerase" evidence="1">
    <location>
        <begin position="26"/>
        <end position="351"/>
    </location>
</feature>
<organism evidence="2 3">
    <name type="scientific">Marine Group I thaumarchaeote SCGC AAA799-P11</name>
    <dbReference type="NCBI Taxonomy" id="1502295"/>
    <lineage>
        <taxon>Archaea</taxon>
        <taxon>Nitrososphaerota</taxon>
        <taxon>Marine Group I</taxon>
    </lineage>
</organism>
<dbReference type="CDD" id="cd03786">
    <property type="entry name" value="GTB_UDP-GlcNAc_2-Epimerase"/>
    <property type="match status" value="1"/>
</dbReference>
<dbReference type="InterPro" id="IPR029767">
    <property type="entry name" value="WecB-like"/>
</dbReference>
<dbReference type="GO" id="GO:0008761">
    <property type="term" value="F:UDP-N-acetylglucosamine 2-epimerase activity"/>
    <property type="evidence" value="ECO:0007669"/>
    <property type="project" value="UniProtKB-EC"/>
</dbReference>
<dbReference type="Gene3D" id="3.40.50.2000">
    <property type="entry name" value="Glycogen Phosphorylase B"/>
    <property type="match status" value="2"/>
</dbReference>
<reference evidence="2 3" key="1">
    <citation type="submission" date="2014-06" db="EMBL/GenBank/DDBJ databases">
        <authorList>
            <person name="Ngugi D.K."/>
            <person name="Blom J."/>
            <person name="Alam I."/>
            <person name="Rashid M."/>
            <person name="Baalawi W."/>
            <person name="Zhang G."/>
            <person name="Hikmawan T."/>
            <person name="Guan Y."/>
            <person name="Antunes A."/>
            <person name="Siam R."/>
            <person name="El-Dorry H."/>
            <person name="Bajic V."/>
            <person name="Stingl U."/>
        </authorList>
    </citation>
    <scope>NUCLEOTIDE SEQUENCE [LARGE SCALE GENOMIC DNA]</scope>
    <source>
        <strain evidence="2">SCGC AAA799-P11</strain>
    </source>
</reference>
<dbReference type="PANTHER" id="PTHR43174:SF1">
    <property type="entry name" value="UDP-N-ACETYLGLUCOSAMINE 2-EPIMERASE"/>
    <property type="match status" value="1"/>
</dbReference>
<dbReference type="AlphaFoldDB" id="A0A087RZ79"/>
<dbReference type="InterPro" id="IPR003331">
    <property type="entry name" value="UDP_GlcNAc_Epimerase_2_dom"/>
</dbReference>
<dbReference type="PATRIC" id="fig|1502295.3.peg.958"/>
<dbReference type="EMBL" id="JOSZ01000014">
    <property type="protein sequence ID" value="KFM18783.1"/>
    <property type="molecule type" value="Genomic_DNA"/>
</dbReference>
<dbReference type="NCBIfam" id="TIGR00236">
    <property type="entry name" value="wecB"/>
    <property type="match status" value="1"/>
</dbReference>
<dbReference type="SUPFAM" id="SSF53756">
    <property type="entry name" value="UDP-Glycosyltransferase/glycogen phosphorylase"/>
    <property type="match status" value="1"/>
</dbReference>
<evidence type="ECO:0000313" key="3">
    <source>
        <dbReference type="Proteomes" id="UP000029387"/>
    </source>
</evidence>
<protein>
    <submittedName>
        <fullName evidence="2">UDP-N-acetylglucosamine 2-epimerase protein</fullName>
        <ecNumber evidence="2">5.1.3.14</ecNumber>
    </submittedName>
</protein>
<keyword evidence="3" id="KW-1185">Reference proteome</keyword>
<evidence type="ECO:0000313" key="2">
    <source>
        <dbReference type="EMBL" id="KFM18783.1"/>
    </source>
</evidence>
<sequence length="354" mass="39759">MKTAIVLGTRPEIIKLAPLIKKLKNSSLIFTGQHYDYEMSLQFIKQLGLPTPNYSLKISKSNPSQQMGEIIIKLSKILSKIKPETVIVQGDTNTVLAASISSLKSKIPVSHVESGLRSFDWRMPEEHNRIATDHISELLFAPTKNSQKNLKNEKVHGKIFVTGNTVIDSINMYSKISATKSSLDVFYDEYVLMTLHRAENVDNKTTLSSIINAIVKSDADFIFPIHPRTIKRLKEFNLYKKLKNSKNVSLLNSVGYFEILELMKNCSFIISDSGGIQEEATAPSIRKKVLVLRKTTDRPESVKDGFSTVIGTQESKILKNIKKTMDDPVIKSRNNPFGKGNSSDKIIKILKTNF</sequence>
<accession>A0A087RZ79</accession>
<evidence type="ECO:0000259" key="1">
    <source>
        <dbReference type="Pfam" id="PF02350"/>
    </source>
</evidence>
<dbReference type="PANTHER" id="PTHR43174">
    <property type="entry name" value="UDP-N-ACETYLGLUCOSAMINE 2-EPIMERASE"/>
    <property type="match status" value="1"/>
</dbReference>